<reference evidence="2" key="1">
    <citation type="journal article" date="2021" name="J Fungi (Basel)">
        <title>Virulence traits and population genomics of the black yeast Aureobasidium melanogenum.</title>
        <authorList>
            <person name="Cernosa A."/>
            <person name="Sun X."/>
            <person name="Gostincar C."/>
            <person name="Fang C."/>
            <person name="Gunde-Cimerman N."/>
            <person name="Song Z."/>
        </authorList>
    </citation>
    <scope>NUCLEOTIDE SEQUENCE</scope>
    <source>
        <strain evidence="2">EXF-9298</strain>
    </source>
</reference>
<dbReference type="EMBL" id="JAHFXS010000329">
    <property type="protein sequence ID" value="KAG9986180.1"/>
    <property type="molecule type" value="Genomic_DNA"/>
</dbReference>
<evidence type="ECO:0000256" key="1">
    <source>
        <dbReference type="SAM" id="MobiDB-lite"/>
    </source>
</evidence>
<protein>
    <submittedName>
        <fullName evidence="2">Uncharacterized protein</fullName>
    </submittedName>
</protein>
<feature type="region of interest" description="Disordered" evidence="1">
    <location>
        <begin position="1"/>
        <end position="36"/>
    </location>
</feature>
<keyword evidence="3" id="KW-1185">Reference proteome</keyword>
<evidence type="ECO:0000313" key="3">
    <source>
        <dbReference type="Proteomes" id="UP000729357"/>
    </source>
</evidence>
<organism evidence="2 3">
    <name type="scientific">Aureobasidium melanogenum</name>
    <name type="common">Aureobasidium pullulans var. melanogenum</name>
    <dbReference type="NCBI Taxonomy" id="46634"/>
    <lineage>
        <taxon>Eukaryota</taxon>
        <taxon>Fungi</taxon>
        <taxon>Dikarya</taxon>
        <taxon>Ascomycota</taxon>
        <taxon>Pezizomycotina</taxon>
        <taxon>Dothideomycetes</taxon>
        <taxon>Dothideomycetidae</taxon>
        <taxon>Dothideales</taxon>
        <taxon>Saccotheciaceae</taxon>
        <taxon>Aureobasidium</taxon>
    </lineage>
</organism>
<dbReference type="Proteomes" id="UP000729357">
    <property type="component" value="Unassembled WGS sequence"/>
</dbReference>
<proteinExistence type="predicted"/>
<evidence type="ECO:0000313" key="2">
    <source>
        <dbReference type="EMBL" id="KAG9986180.1"/>
    </source>
</evidence>
<feature type="non-terminal residue" evidence="2">
    <location>
        <position position="90"/>
    </location>
</feature>
<sequence length="90" mass="10134">MSENSAHATDEVNLNAIKRQPSKLRELEQEEQHQQWQRGLEAEIKRSKKALAELEDVALAEYMQELSDQDNGSHQAQTSDQDSGPGQQSS</sequence>
<accession>A0A9P8JZG9</accession>
<feature type="region of interest" description="Disordered" evidence="1">
    <location>
        <begin position="64"/>
        <end position="90"/>
    </location>
</feature>
<feature type="compositionally biased region" description="Basic and acidic residues" evidence="1">
    <location>
        <begin position="23"/>
        <end position="33"/>
    </location>
</feature>
<feature type="compositionally biased region" description="Low complexity" evidence="1">
    <location>
        <begin position="77"/>
        <end position="90"/>
    </location>
</feature>
<gene>
    <name evidence="2" type="ORF">KCU98_g4212</name>
</gene>
<reference evidence="2" key="2">
    <citation type="submission" date="2021-08" db="EMBL/GenBank/DDBJ databases">
        <authorList>
            <person name="Gostincar C."/>
            <person name="Sun X."/>
            <person name="Song Z."/>
            <person name="Gunde-Cimerman N."/>
        </authorList>
    </citation>
    <scope>NUCLEOTIDE SEQUENCE</scope>
    <source>
        <strain evidence="2">EXF-9298</strain>
    </source>
</reference>
<comment type="caution">
    <text evidence="2">The sequence shown here is derived from an EMBL/GenBank/DDBJ whole genome shotgun (WGS) entry which is preliminary data.</text>
</comment>
<name>A0A9P8JZG9_AURME</name>
<dbReference type="AlphaFoldDB" id="A0A9P8JZG9"/>